<reference evidence="3" key="1">
    <citation type="submission" date="2018-05" db="EMBL/GenBank/DDBJ databases">
        <authorList>
            <person name="Lanie J.A."/>
            <person name="Ng W.-L."/>
            <person name="Kazmierczak K.M."/>
            <person name="Andrzejewski T.M."/>
            <person name="Davidsen T.M."/>
            <person name="Wayne K.J."/>
            <person name="Tettelin H."/>
            <person name="Glass J.I."/>
            <person name="Rusch D."/>
            <person name="Podicherti R."/>
            <person name="Tsui H.-C.T."/>
            <person name="Winkler M.E."/>
        </authorList>
    </citation>
    <scope>NUCLEOTIDE SEQUENCE</scope>
</reference>
<dbReference type="Pfam" id="PF08484">
    <property type="entry name" value="Methyltransf_14"/>
    <property type="match status" value="1"/>
</dbReference>
<evidence type="ECO:0008006" key="4">
    <source>
        <dbReference type="Google" id="ProtNLM"/>
    </source>
</evidence>
<dbReference type="EMBL" id="UINC01010908">
    <property type="protein sequence ID" value="SVA48338.1"/>
    <property type="molecule type" value="Genomic_DNA"/>
</dbReference>
<name>A0A381W8M1_9ZZZZ</name>
<dbReference type="Gene3D" id="3.40.50.720">
    <property type="entry name" value="NAD(P)-binding Rossmann-like Domain"/>
    <property type="match status" value="1"/>
</dbReference>
<protein>
    <recommendedName>
        <fullName evidence="4">C-methyltransferase domain-containing protein</fullName>
    </recommendedName>
</protein>
<proteinExistence type="predicted"/>
<organism evidence="3">
    <name type="scientific">marine metagenome</name>
    <dbReference type="NCBI Taxonomy" id="408172"/>
    <lineage>
        <taxon>unclassified sequences</taxon>
        <taxon>metagenomes</taxon>
        <taxon>ecological metagenomes</taxon>
    </lineage>
</organism>
<accession>A0A381W8M1</accession>
<dbReference type="InterPro" id="IPR038576">
    <property type="entry name" value="Methyltransf_Zn-bd_dom_put_sf"/>
</dbReference>
<dbReference type="AlphaFoldDB" id="A0A381W8M1"/>
<dbReference type="Gene3D" id="6.20.50.110">
    <property type="entry name" value="Methyltransferase, zinc-binding domain"/>
    <property type="match status" value="1"/>
</dbReference>
<sequence>MITQIKKCRICGNSDLVPVVDLGEQYLTGVFPLQKTETLSKGPLRLVKCHGGESVCGLLQLEHSYDLKQLYGDNYGYRSGLNASMVRHLQVKVAEILERCDLNKGDLVIDIGSNDGTTLAAFPEYLQLAGIDPTGEKFISYYEKHIALIPEFFSSDLITSFYPGKKAKVVTSFSMFYDLEDPIDFACQVAGILDPYTGIWMLEQSYMPLMLERTAYDTICHEHLEYYGLKQIVWLMDKAGLEVVDVKLNDVNGGSFSVIVAHKGSRHTDIENVADSLIASELSKGLSNLEPYKQFACRAEENKQSIQDFVQMAKREEKRVCGLGASTKGNVILQYCGFGLDDIEVIGDVNKDKHGALTPGTWIPIEAEEIVLESKPDYLIVLPWHFKDFFLENPKFKGENLVFLLPYLEIVTPK</sequence>
<evidence type="ECO:0000259" key="1">
    <source>
        <dbReference type="Pfam" id="PF08421"/>
    </source>
</evidence>
<feature type="domain" description="Methyltransferase putative zinc binding" evidence="1">
    <location>
        <begin position="8"/>
        <end position="71"/>
    </location>
</feature>
<dbReference type="InterPro" id="IPR029063">
    <property type="entry name" value="SAM-dependent_MTases_sf"/>
</dbReference>
<gene>
    <name evidence="3" type="ORF">METZ01_LOCUS101192</name>
</gene>
<dbReference type="Pfam" id="PF13489">
    <property type="entry name" value="Methyltransf_23"/>
    <property type="match status" value="1"/>
</dbReference>
<feature type="domain" description="C-methyltransferase" evidence="2">
    <location>
        <begin position="251"/>
        <end position="395"/>
    </location>
</feature>
<evidence type="ECO:0000259" key="2">
    <source>
        <dbReference type="Pfam" id="PF08484"/>
    </source>
</evidence>
<dbReference type="Gene3D" id="3.40.50.150">
    <property type="entry name" value="Vaccinia Virus protein VP39"/>
    <property type="match status" value="1"/>
</dbReference>
<dbReference type="Pfam" id="PF08421">
    <property type="entry name" value="Methyltransf_13"/>
    <property type="match status" value="1"/>
</dbReference>
<dbReference type="InterPro" id="IPR013691">
    <property type="entry name" value="MeTrfase_14"/>
</dbReference>
<evidence type="ECO:0000313" key="3">
    <source>
        <dbReference type="EMBL" id="SVA48338.1"/>
    </source>
</evidence>
<dbReference type="InterPro" id="IPR013630">
    <property type="entry name" value="Methyltransf_Zn-bd_dom_put"/>
</dbReference>
<dbReference type="SUPFAM" id="SSF53335">
    <property type="entry name" value="S-adenosyl-L-methionine-dependent methyltransferases"/>
    <property type="match status" value="1"/>
</dbReference>